<sequence length="372" mass="40816">MYLLIRYHLSPIAMDGRRIPRADSGQGFYCLHNVLIRLMVWWAGQAECFGIDDMKNNKNALSIQASDIARNCPSTDLTIVDSRWILFVRVAAAGSLSKAATLLDMPQSMVSRNIALLESQCGERLFHRTGRGVVLTEFGEQLLPCISSLLVEAQSIVDDIRNLRGKPVGEVVVGMLPSAVRRYAGGLFATVREQMPGVRVHLIEGASAQLEEQLHDGRLDMALVLREDETSIGEAYLLARVPLHLVGPATDPVIGNRDIPLKQLSGLPLVVPGRPHLLRARLDHLAVEHSMALRVAVEADSVHLQYEVVAAGGGYAIASVLPGSLDLRLTSSRIVEPVLERFVVLVESPRRPLTRASREVRRLICDLAMPST</sequence>
<protein>
    <submittedName>
        <fullName evidence="7">LysR family transcriptional regulator</fullName>
    </submittedName>
</protein>
<keyword evidence="4" id="KW-0010">Activator</keyword>
<evidence type="ECO:0000256" key="4">
    <source>
        <dbReference type="ARBA" id="ARBA00023159"/>
    </source>
</evidence>
<comment type="similarity">
    <text evidence="1">Belongs to the LysR transcriptional regulatory family.</text>
</comment>
<keyword evidence="3" id="KW-0238">DNA-binding</keyword>
<dbReference type="SUPFAM" id="SSF46785">
    <property type="entry name" value="Winged helix' DNA-binding domain"/>
    <property type="match status" value="1"/>
</dbReference>
<dbReference type="InterPro" id="IPR005119">
    <property type="entry name" value="LysR_subst-bd"/>
</dbReference>
<dbReference type="Proteomes" id="UP001230339">
    <property type="component" value="Chromosome"/>
</dbReference>
<accession>A0ABY9GH05</accession>
<dbReference type="EMBL" id="CP117449">
    <property type="protein sequence ID" value="WLH14754.1"/>
    <property type="molecule type" value="Genomic_DNA"/>
</dbReference>
<keyword evidence="2" id="KW-0805">Transcription regulation</keyword>
<keyword evidence="8" id="KW-1185">Reference proteome</keyword>
<dbReference type="PROSITE" id="PS50931">
    <property type="entry name" value="HTH_LYSR"/>
    <property type="match status" value="1"/>
</dbReference>
<evidence type="ECO:0000256" key="3">
    <source>
        <dbReference type="ARBA" id="ARBA00023125"/>
    </source>
</evidence>
<gene>
    <name evidence="7" type="ORF">PSH57_10775</name>
</gene>
<dbReference type="InterPro" id="IPR036390">
    <property type="entry name" value="WH_DNA-bd_sf"/>
</dbReference>
<dbReference type="InterPro" id="IPR036388">
    <property type="entry name" value="WH-like_DNA-bd_sf"/>
</dbReference>
<dbReference type="Gene3D" id="1.10.10.10">
    <property type="entry name" value="Winged helix-like DNA-binding domain superfamily/Winged helix DNA-binding domain"/>
    <property type="match status" value="1"/>
</dbReference>
<dbReference type="InterPro" id="IPR000847">
    <property type="entry name" value="LysR_HTH_N"/>
</dbReference>
<organism evidence="7 8">
    <name type="scientific">Pseudomonas hefeiensis</name>
    <dbReference type="NCBI Taxonomy" id="2738125"/>
    <lineage>
        <taxon>Bacteria</taxon>
        <taxon>Pseudomonadati</taxon>
        <taxon>Pseudomonadota</taxon>
        <taxon>Gammaproteobacteria</taxon>
        <taxon>Pseudomonadales</taxon>
        <taxon>Pseudomonadaceae</taxon>
        <taxon>Pseudomonas</taxon>
    </lineage>
</organism>
<dbReference type="PANTHER" id="PTHR30293">
    <property type="entry name" value="TRANSCRIPTIONAL REGULATORY PROTEIN NAC-RELATED"/>
    <property type="match status" value="1"/>
</dbReference>
<evidence type="ECO:0000256" key="5">
    <source>
        <dbReference type="ARBA" id="ARBA00023163"/>
    </source>
</evidence>
<dbReference type="PANTHER" id="PTHR30293:SF0">
    <property type="entry name" value="NITROGEN ASSIMILATION REGULATORY PROTEIN NAC"/>
    <property type="match status" value="1"/>
</dbReference>
<dbReference type="Pfam" id="PF03466">
    <property type="entry name" value="LysR_substrate"/>
    <property type="match status" value="1"/>
</dbReference>
<evidence type="ECO:0000313" key="7">
    <source>
        <dbReference type="EMBL" id="WLH14754.1"/>
    </source>
</evidence>
<evidence type="ECO:0000259" key="6">
    <source>
        <dbReference type="PROSITE" id="PS50931"/>
    </source>
</evidence>
<reference evidence="7 8" key="1">
    <citation type="submission" date="2023-02" db="EMBL/GenBank/DDBJ databases">
        <title>Evolution of Hrp T3SS in non-pathogenic Pseudomonas fluorescens.</title>
        <authorList>
            <person name="Liao K."/>
            <person name="Wei H."/>
            <person name="Gu Y."/>
        </authorList>
    </citation>
    <scope>NUCLEOTIDE SEQUENCE [LARGE SCALE GENOMIC DNA]</scope>
    <source>
        <strain evidence="7 8">FP205</strain>
    </source>
</reference>
<proteinExistence type="inferred from homology"/>
<keyword evidence="5" id="KW-0804">Transcription</keyword>
<evidence type="ECO:0000256" key="2">
    <source>
        <dbReference type="ARBA" id="ARBA00023015"/>
    </source>
</evidence>
<name>A0ABY9GH05_9PSED</name>
<dbReference type="RefSeq" id="WP_305389427.1">
    <property type="nucleotide sequence ID" value="NZ_CP117426.1"/>
</dbReference>
<evidence type="ECO:0000313" key="8">
    <source>
        <dbReference type="Proteomes" id="UP001230339"/>
    </source>
</evidence>
<dbReference type="SUPFAM" id="SSF53850">
    <property type="entry name" value="Periplasmic binding protein-like II"/>
    <property type="match status" value="1"/>
</dbReference>
<feature type="domain" description="HTH lysR-type" evidence="6">
    <location>
        <begin position="87"/>
        <end position="136"/>
    </location>
</feature>
<dbReference type="Gene3D" id="3.40.190.290">
    <property type="match status" value="1"/>
</dbReference>
<evidence type="ECO:0000256" key="1">
    <source>
        <dbReference type="ARBA" id="ARBA00009437"/>
    </source>
</evidence>
<dbReference type="Pfam" id="PF00126">
    <property type="entry name" value="HTH_1"/>
    <property type="match status" value="1"/>
</dbReference>